<dbReference type="EMBL" id="UZAL01033389">
    <property type="protein sequence ID" value="VDP63256.1"/>
    <property type="molecule type" value="Genomic_DNA"/>
</dbReference>
<accession>A0A3P8J952</accession>
<gene>
    <name evidence="1" type="ORF">SMTD_LOCUS13329</name>
</gene>
<proteinExistence type="predicted"/>
<name>A0A3P8J952_9TREM</name>
<keyword evidence="2" id="KW-1185">Reference proteome</keyword>
<dbReference type="Proteomes" id="UP000269396">
    <property type="component" value="Unassembled WGS sequence"/>
</dbReference>
<protein>
    <submittedName>
        <fullName evidence="1">Uncharacterized protein</fullName>
    </submittedName>
</protein>
<evidence type="ECO:0000313" key="2">
    <source>
        <dbReference type="Proteomes" id="UP000269396"/>
    </source>
</evidence>
<organism evidence="1 2">
    <name type="scientific">Schistosoma mattheei</name>
    <dbReference type="NCBI Taxonomy" id="31246"/>
    <lineage>
        <taxon>Eukaryota</taxon>
        <taxon>Metazoa</taxon>
        <taxon>Spiralia</taxon>
        <taxon>Lophotrochozoa</taxon>
        <taxon>Platyhelminthes</taxon>
        <taxon>Trematoda</taxon>
        <taxon>Digenea</taxon>
        <taxon>Strigeidida</taxon>
        <taxon>Schistosomatoidea</taxon>
        <taxon>Schistosomatidae</taxon>
        <taxon>Schistosoma</taxon>
    </lineage>
</organism>
<dbReference type="AlphaFoldDB" id="A0A3P8J952"/>
<reference evidence="1 2" key="1">
    <citation type="submission" date="2018-11" db="EMBL/GenBank/DDBJ databases">
        <authorList>
            <consortium name="Pathogen Informatics"/>
        </authorList>
    </citation>
    <scope>NUCLEOTIDE SEQUENCE [LARGE SCALE GENOMIC DNA]</scope>
    <source>
        <strain>Denwood</strain>
        <strain evidence="2">Zambia</strain>
    </source>
</reference>
<sequence>MDDDDALDAGAAAADNDVDAFDDDLDDDDDLRFPHYFQFIYHFT</sequence>
<evidence type="ECO:0000313" key="1">
    <source>
        <dbReference type="EMBL" id="VDP63256.1"/>
    </source>
</evidence>